<sequence length="714" mass="80214">MEITIVLFIAGHISAGDPSLISAQRELQEELGVKLPKDAFEKIFVFLQECVTNDGKFINNEFNDVYLVTILHPIPLEAFTLQKEEVSAVKYVPYEEYRNFLAKEDPAYVPYDVNGEYGKLFDIIRQRCQVNTEARSLSLQKQLQRYSPVTLEAKLTELSEADQKALGLIVKAAKIMDDIFYEQVWNSNPALRDWLKDHANASELDKLKWEYFMINKSPWSSLDENEAFLSTVDSAVKLLPGATKAIAGWQGLEYRAAFPVTKPPGANFYPPDMDKMEFTLWLNGLTEEQKHAATGFFSVIKRRSEANLDASDHLASSTKKLPDSNSDLYSIPYSEIYRPFLTKASELLHKAGDLVSSPSLKKLLHSKAEAFLSNEYYESDIAWMDLDSKLDITIGPYETYEDEIFGYKATFETFIGIRDDKATADLKLFGDNLKLLEDNLPLDSVYKSTDVSAAPIRVIQLIYNSGDVKGPQTVAYNLPNDEKIVKDRGTSMVMLKNVQEAKFEHILKPIAEITISKEQRGLVDFDSFFTHTICHECCHGIGPHTITLPDGQTSTVRKELQEVHSAMEEAKADIVGLWALKFLITKGLLSKSMVESMYVSFLAGCFRSIRFGLTEAHGKGQALQFNYLYEKGAFVFHKDSTFSVDFAKIEGAVESLSHEILTIQGKGDKNGATLLLNKYCTITGPLKTALENLERVKVPVDISPTFPLAEALMN</sequence>
<dbReference type="Gene3D" id="3.30.540.30">
    <property type="match status" value="1"/>
</dbReference>
<organism evidence="4 5">
    <name type="scientific">Arabidopsis arenosa</name>
    <name type="common">Sand rock-cress</name>
    <name type="synonym">Cardaminopsis arenosa</name>
    <dbReference type="NCBI Taxonomy" id="38785"/>
    <lineage>
        <taxon>Eukaryota</taxon>
        <taxon>Viridiplantae</taxon>
        <taxon>Streptophyta</taxon>
        <taxon>Embryophyta</taxon>
        <taxon>Tracheophyta</taxon>
        <taxon>Spermatophyta</taxon>
        <taxon>Magnoliopsida</taxon>
        <taxon>eudicotyledons</taxon>
        <taxon>Gunneridae</taxon>
        <taxon>Pentapetalae</taxon>
        <taxon>rosids</taxon>
        <taxon>malvids</taxon>
        <taxon>Brassicales</taxon>
        <taxon>Brassicaceae</taxon>
        <taxon>Camelineae</taxon>
        <taxon>Arabidopsis</taxon>
    </lineage>
</organism>
<evidence type="ECO:0000256" key="1">
    <source>
        <dbReference type="ARBA" id="ARBA00022723"/>
    </source>
</evidence>
<accession>A0A8S2A006</accession>
<dbReference type="AlphaFoldDB" id="A0A8S2A006"/>
<dbReference type="PROSITE" id="PS51462">
    <property type="entry name" value="NUDIX"/>
    <property type="match status" value="1"/>
</dbReference>
<reference evidence="4" key="1">
    <citation type="submission" date="2021-01" db="EMBL/GenBank/DDBJ databases">
        <authorList>
            <person name="Bezrukov I."/>
        </authorList>
    </citation>
    <scope>NUCLEOTIDE SEQUENCE</scope>
</reference>
<keyword evidence="1" id="KW-0479">Metal-binding</keyword>
<dbReference type="GO" id="GO:0005737">
    <property type="term" value="C:cytoplasm"/>
    <property type="evidence" value="ECO:0007669"/>
    <property type="project" value="TreeGrafter"/>
</dbReference>
<evidence type="ECO:0000256" key="2">
    <source>
        <dbReference type="ARBA" id="ARBA00022801"/>
    </source>
</evidence>
<proteinExistence type="predicted"/>
<evidence type="ECO:0000313" key="4">
    <source>
        <dbReference type="EMBL" id="CAE5964727.1"/>
    </source>
</evidence>
<dbReference type="InterPro" id="IPR015797">
    <property type="entry name" value="NUDIX_hydrolase-like_dom_sf"/>
</dbReference>
<protein>
    <recommendedName>
        <fullName evidence="3">Nudix hydrolase domain-containing protein</fullName>
    </recommendedName>
</protein>
<feature type="domain" description="Nudix hydrolase" evidence="3">
    <location>
        <begin position="1"/>
        <end position="114"/>
    </location>
</feature>
<dbReference type="Gene3D" id="3.90.79.10">
    <property type="entry name" value="Nucleoside Triphosphate Pyrophosphohydrolase"/>
    <property type="match status" value="1"/>
</dbReference>
<dbReference type="PANTHER" id="PTHR23422">
    <property type="entry name" value="DIPEPTIDYL PEPTIDASE III-RELATED"/>
    <property type="match status" value="1"/>
</dbReference>
<evidence type="ECO:0000259" key="3">
    <source>
        <dbReference type="PROSITE" id="PS51462"/>
    </source>
</evidence>
<dbReference type="InterPro" id="IPR000086">
    <property type="entry name" value="NUDIX_hydrolase_dom"/>
</dbReference>
<dbReference type="EMBL" id="LR999452">
    <property type="protein sequence ID" value="CAE5964727.1"/>
    <property type="molecule type" value="Genomic_DNA"/>
</dbReference>
<gene>
    <name evidence="4" type="ORF">AARE701A_LOCUS5872</name>
</gene>
<keyword evidence="2" id="KW-0378">Hydrolase</keyword>
<dbReference type="Pfam" id="PF00293">
    <property type="entry name" value="NUDIX"/>
    <property type="match status" value="1"/>
</dbReference>
<dbReference type="PANTHER" id="PTHR23422:SF9">
    <property type="entry name" value="ZN-DEPENDENT HYDROLASE"/>
    <property type="match status" value="1"/>
</dbReference>
<dbReference type="Proteomes" id="UP000682877">
    <property type="component" value="Chromosome 2"/>
</dbReference>
<dbReference type="InterPro" id="IPR039461">
    <property type="entry name" value="Peptidase_M49"/>
</dbReference>
<dbReference type="GO" id="GO:0046872">
    <property type="term" value="F:metal ion binding"/>
    <property type="evidence" value="ECO:0007669"/>
    <property type="project" value="UniProtKB-KW"/>
</dbReference>
<dbReference type="GO" id="GO:0008239">
    <property type="term" value="F:dipeptidyl-peptidase activity"/>
    <property type="evidence" value="ECO:0007669"/>
    <property type="project" value="TreeGrafter"/>
</dbReference>
<evidence type="ECO:0000313" key="5">
    <source>
        <dbReference type="Proteomes" id="UP000682877"/>
    </source>
</evidence>
<name>A0A8S2A006_ARAAE</name>
<dbReference type="Pfam" id="PF03571">
    <property type="entry name" value="Peptidase_M49"/>
    <property type="match status" value="1"/>
</dbReference>
<keyword evidence="5" id="KW-1185">Reference proteome</keyword>
<dbReference type="SUPFAM" id="SSF55811">
    <property type="entry name" value="Nudix"/>
    <property type="match status" value="1"/>
</dbReference>